<dbReference type="Proteomes" id="UP000247755">
    <property type="component" value="Unassembled WGS sequence"/>
</dbReference>
<evidence type="ECO:0000313" key="1">
    <source>
        <dbReference type="EMBL" id="PXX25520.1"/>
    </source>
</evidence>
<protein>
    <submittedName>
        <fullName evidence="1">Uncharacterized protein</fullName>
    </submittedName>
</protein>
<proteinExistence type="predicted"/>
<accession>A0A318I830</accession>
<dbReference type="EMBL" id="QJJY01000027">
    <property type="protein sequence ID" value="PXX25520.1"/>
    <property type="molecule type" value="Genomic_DNA"/>
</dbReference>
<sequence length="85" mass="8480">MSLKWVDPMPQGCACVAGSVTALRKGRALVCDALMSCPQASHGGRLISDATDTASMASVVKGPLPNCSRRSGGIAGRSGGGDFGA</sequence>
<dbReference type="AlphaFoldDB" id="A0A318I830"/>
<reference evidence="1 2" key="1">
    <citation type="submission" date="2018-05" db="EMBL/GenBank/DDBJ databases">
        <title>Comparative genomics of bacterial root endophytes of switchgrass collected from native prairies over two seasons.</title>
        <authorList>
            <person name="Tang Y."/>
        </authorList>
    </citation>
    <scope>NUCLEOTIDE SEQUENCE [LARGE SCALE GENOMIC DNA]</scope>
    <source>
        <strain evidence="1 2">NFIX32</strain>
    </source>
</reference>
<name>A0A318I830_BURPY</name>
<gene>
    <name evidence="1" type="ORF">NA66_102727</name>
</gene>
<evidence type="ECO:0000313" key="2">
    <source>
        <dbReference type="Proteomes" id="UP000247755"/>
    </source>
</evidence>
<comment type="caution">
    <text evidence="1">The sequence shown here is derived from an EMBL/GenBank/DDBJ whole genome shotgun (WGS) entry which is preliminary data.</text>
</comment>
<organism evidence="1 2">
    <name type="scientific">Burkholderia pyrrocinia</name>
    <name type="common">Pseudomonas pyrrocinia</name>
    <dbReference type="NCBI Taxonomy" id="60550"/>
    <lineage>
        <taxon>Bacteria</taxon>
        <taxon>Pseudomonadati</taxon>
        <taxon>Pseudomonadota</taxon>
        <taxon>Betaproteobacteria</taxon>
        <taxon>Burkholderiales</taxon>
        <taxon>Burkholderiaceae</taxon>
        <taxon>Burkholderia</taxon>
        <taxon>Burkholderia cepacia complex</taxon>
    </lineage>
</organism>